<dbReference type="WBParaSite" id="MBELARI_LOCUS1201">
    <property type="protein sequence ID" value="MBELARI_LOCUS1201"/>
    <property type="gene ID" value="MBELARI_LOCUS1201"/>
</dbReference>
<evidence type="ECO:0000313" key="2">
    <source>
        <dbReference type="WBParaSite" id="MBELARI_LOCUS1201"/>
    </source>
</evidence>
<accession>A0AAF3EDI3</accession>
<dbReference type="Proteomes" id="UP000887575">
    <property type="component" value="Unassembled WGS sequence"/>
</dbReference>
<proteinExistence type="predicted"/>
<evidence type="ECO:0000313" key="1">
    <source>
        <dbReference type="Proteomes" id="UP000887575"/>
    </source>
</evidence>
<dbReference type="AlphaFoldDB" id="A0AAF3EDI3"/>
<organism evidence="1 2">
    <name type="scientific">Mesorhabditis belari</name>
    <dbReference type="NCBI Taxonomy" id="2138241"/>
    <lineage>
        <taxon>Eukaryota</taxon>
        <taxon>Metazoa</taxon>
        <taxon>Ecdysozoa</taxon>
        <taxon>Nematoda</taxon>
        <taxon>Chromadorea</taxon>
        <taxon>Rhabditida</taxon>
        <taxon>Rhabditina</taxon>
        <taxon>Rhabditomorpha</taxon>
        <taxon>Rhabditoidea</taxon>
        <taxon>Rhabditidae</taxon>
        <taxon>Mesorhabditinae</taxon>
        <taxon>Mesorhabditis</taxon>
    </lineage>
</organism>
<reference evidence="2" key="1">
    <citation type="submission" date="2024-02" db="UniProtKB">
        <authorList>
            <consortium name="WormBaseParasite"/>
        </authorList>
    </citation>
    <scope>IDENTIFICATION</scope>
</reference>
<name>A0AAF3EDI3_9BILA</name>
<sequence length="141" mass="15930">MENPGKREGIVEISENSGPMMAIERIMVNTESKNGNGKPSTSPNILILNIFDANCNKVKIHEFCDDQSKLPPYVHLDHLATQNEMQKVLEKVFCGMFARIEDKKIIWMSGKELSEALLMKLEADNAEKCFQKRSTTSTRAL</sequence>
<keyword evidence="1" id="KW-1185">Reference proteome</keyword>
<protein>
    <submittedName>
        <fullName evidence="2">Uncharacterized protein</fullName>
    </submittedName>
</protein>